<accession>A0A2A6CYB8</accession>
<gene>
    <name evidence="1" type="primary">WBGene00282651</name>
</gene>
<keyword evidence="2" id="KW-1185">Reference proteome</keyword>
<reference evidence="2" key="1">
    <citation type="journal article" date="2008" name="Nat. Genet.">
        <title>The Pristionchus pacificus genome provides a unique perspective on nematode lifestyle and parasitism.</title>
        <authorList>
            <person name="Dieterich C."/>
            <person name="Clifton S.W."/>
            <person name="Schuster L.N."/>
            <person name="Chinwalla A."/>
            <person name="Delehaunty K."/>
            <person name="Dinkelacker I."/>
            <person name="Fulton L."/>
            <person name="Fulton R."/>
            <person name="Godfrey J."/>
            <person name="Minx P."/>
            <person name="Mitreva M."/>
            <person name="Roeseler W."/>
            <person name="Tian H."/>
            <person name="Witte H."/>
            <person name="Yang S.P."/>
            <person name="Wilson R.K."/>
            <person name="Sommer R.J."/>
        </authorList>
    </citation>
    <scope>NUCLEOTIDE SEQUENCE [LARGE SCALE GENOMIC DNA]</scope>
    <source>
        <strain evidence="2">PS312</strain>
    </source>
</reference>
<dbReference type="EnsemblMetazoa" id="PPA44282.1">
    <property type="protein sequence ID" value="PPA44282.1"/>
    <property type="gene ID" value="WBGene00282651"/>
</dbReference>
<protein>
    <submittedName>
        <fullName evidence="1">Uncharacterized protein</fullName>
    </submittedName>
</protein>
<name>A0A2A6CYB8_PRIPA</name>
<sequence length="260" mass="29204">MRMAVVLLLFMFTQYSPGRRSVLNRTSVVDELHCKMLCYENAGVHGCAQHGPVAGLTCTHPTREMLRETKNCPRIDTQVYLYLGYPRKHWTAGREPISSNLGSMPCGLGYNAIDLLMPDLSHKVVCSAYYVGLAWDPELGVWYYLEIVRTYICGAACFSVPLADADALREDACAPLPAISGIPGYGPPSLFNRTWPCSHEKASVVKYELVNTKTEETSKYKAWINCVYGTWLYLMNYMDKYKQTRGITAPFPICLPNAFV</sequence>
<dbReference type="AlphaFoldDB" id="A0A2A6CYB8"/>
<dbReference type="Proteomes" id="UP000005239">
    <property type="component" value="Unassembled WGS sequence"/>
</dbReference>
<accession>A0A8R1Z5R6</accession>
<reference evidence="1" key="2">
    <citation type="submission" date="2022-06" db="UniProtKB">
        <authorList>
            <consortium name="EnsemblMetazoa"/>
        </authorList>
    </citation>
    <scope>IDENTIFICATION</scope>
    <source>
        <strain evidence="1">PS312</strain>
    </source>
</reference>
<proteinExistence type="predicted"/>
<evidence type="ECO:0000313" key="1">
    <source>
        <dbReference type="EnsemblMetazoa" id="PPA44282.1"/>
    </source>
</evidence>
<organism evidence="1 2">
    <name type="scientific">Pristionchus pacificus</name>
    <name type="common">Parasitic nematode worm</name>
    <dbReference type="NCBI Taxonomy" id="54126"/>
    <lineage>
        <taxon>Eukaryota</taxon>
        <taxon>Metazoa</taxon>
        <taxon>Ecdysozoa</taxon>
        <taxon>Nematoda</taxon>
        <taxon>Chromadorea</taxon>
        <taxon>Rhabditida</taxon>
        <taxon>Rhabditina</taxon>
        <taxon>Diplogasteromorpha</taxon>
        <taxon>Diplogasteroidea</taxon>
        <taxon>Neodiplogasteridae</taxon>
        <taxon>Pristionchus</taxon>
    </lineage>
</organism>
<evidence type="ECO:0000313" key="2">
    <source>
        <dbReference type="Proteomes" id="UP000005239"/>
    </source>
</evidence>